<dbReference type="AlphaFoldDB" id="A0A165EC44"/>
<organism evidence="1 2">
    <name type="scientific">Calocera cornea HHB12733</name>
    <dbReference type="NCBI Taxonomy" id="1353952"/>
    <lineage>
        <taxon>Eukaryota</taxon>
        <taxon>Fungi</taxon>
        <taxon>Dikarya</taxon>
        <taxon>Basidiomycota</taxon>
        <taxon>Agaricomycotina</taxon>
        <taxon>Dacrymycetes</taxon>
        <taxon>Dacrymycetales</taxon>
        <taxon>Dacrymycetaceae</taxon>
        <taxon>Calocera</taxon>
    </lineage>
</organism>
<accession>A0A165EC44</accession>
<evidence type="ECO:0000313" key="2">
    <source>
        <dbReference type="Proteomes" id="UP000076842"/>
    </source>
</evidence>
<sequence length="193" mass="22748">MVPLQPSNAHIFVYVDVDSRMPRLQEVIRQRGLPENDFNTLCREVHFLLDDQRMQFEDGRTYYLCRRCGSSYGQNAGQTWQMHPCGRLRVTLLRHAPRNPQRPRDQQQVYIPDSVKALESLKATAYRLRTEEAWLLWELVCEHCIELYLHYPEHSTVNMRYLLDRRLISPRVLNAAPGREAALRAVIDEEDVE</sequence>
<name>A0A165EC44_9BASI</name>
<proteinExistence type="predicted"/>
<reference evidence="1 2" key="1">
    <citation type="journal article" date="2016" name="Mol. Biol. Evol.">
        <title>Comparative Genomics of Early-Diverging Mushroom-Forming Fungi Provides Insights into the Origins of Lignocellulose Decay Capabilities.</title>
        <authorList>
            <person name="Nagy L.G."/>
            <person name="Riley R."/>
            <person name="Tritt A."/>
            <person name="Adam C."/>
            <person name="Daum C."/>
            <person name="Floudas D."/>
            <person name="Sun H."/>
            <person name="Yadav J.S."/>
            <person name="Pangilinan J."/>
            <person name="Larsson K.H."/>
            <person name="Matsuura K."/>
            <person name="Barry K."/>
            <person name="Labutti K."/>
            <person name="Kuo R."/>
            <person name="Ohm R.A."/>
            <person name="Bhattacharya S.S."/>
            <person name="Shirouzu T."/>
            <person name="Yoshinaga Y."/>
            <person name="Martin F.M."/>
            <person name="Grigoriev I.V."/>
            <person name="Hibbett D.S."/>
        </authorList>
    </citation>
    <scope>NUCLEOTIDE SEQUENCE [LARGE SCALE GENOMIC DNA]</scope>
    <source>
        <strain evidence="1 2">HHB12733</strain>
    </source>
</reference>
<keyword evidence="2" id="KW-1185">Reference proteome</keyword>
<gene>
    <name evidence="1" type="ORF">CALCODRAFT_499766</name>
</gene>
<evidence type="ECO:0000313" key="1">
    <source>
        <dbReference type="EMBL" id="KZT54545.1"/>
    </source>
</evidence>
<protein>
    <submittedName>
        <fullName evidence="1">Uncharacterized protein</fullName>
    </submittedName>
</protein>
<dbReference type="InParanoid" id="A0A165EC44"/>
<dbReference type="OrthoDB" id="3356964at2759"/>
<dbReference type="EMBL" id="KV424012">
    <property type="protein sequence ID" value="KZT54545.1"/>
    <property type="molecule type" value="Genomic_DNA"/>
</dbReference>
<dbReference type="Proteomes" id="UP000076842">
    <property type="component" value="Unassembled WGS sequence"/>
</dbReference>